<dbReference type="Gene3D" id="3.20.20.80">
    <property type="entry name" value="Glycosidases"/>
    <property type="match status" value="1"/>
</dbReference>
<dbReference type="PANTHER" id="PTHR43730:SF1">
    <property type="entry name" value="BETA-MANNOSIDASE"/>
    <property type="match status" value="1"/>
</dbReference>
<reference evidence="8 9" key="1">
    <citation type="submission" date="2024-04" db="EMBL/GenBank/DDBJ databases">
        <title>Defined microbial consortia suppress multidrug-resistant proinflammatory Enterobacteriaceae via ecological control.</title>
        <authorList>
            <person name="Furuichi M."/>
            <person name="Kawaguchi T."/>
            <person name="Pust M."/>
            <person name="Yasuma K."/>
            <person name="Plichta D."/>
            <person name="Hasegawa N."/>
            <person name="Ohya T."/>
            <person name="Bhattarai S."/>
            <person name="Sasajima S."/>
            <person name="Aoto Y."/>
            <person name="Tuganbaev T."/>
            <person name="Yaginuma M."/>
            <person name="Ueda M."/>
            <person name="Okahashi N."/>
            <person name="Amafuji K."/>
            <person name="Kiridooshi Y."/>
            <person name="Sugita K."/>
            <person name="Strazar M."/>
            <person name="Skelly A."/>
            <person name="Suda W."/>
            <person name="Hattori M."/>
            <person name="Nakamoto N."/>
            <person name="Caballero S."/>
            <person name="Norman J."/>
            <person name="Olle B."/>
            <person name="Tanoue T."/>
            <person name="Arita M."/>
            <person name="Bucci V."/>
            <person name="Atarashi K."/>
            <person name="Xavier R."/>
            <person name="Honda K."/>
        </authorList>
    </citation>
    <scope>NUCLEOTIDE SEQUENCE [LARGE SCALE GENOMIC DNA]</scope>
    <source>
        <strain evidence="9">k04-0078-D8-1</strain>
    </source>
</reference>
<keyword evidence="4 8" id="KW-0378">Hydrolase</keyword>
<dbReference type="EC" id="3.2.1.25" evidence="3"/>
<evidence type="ECO:0000256" key="5">
    <source>
        <dbReference type="ARBA" id="ARBA00023295"/>
    </source>
</evidence>
<dbReference type="InterPro" id="IPR006102">
    <property type="entry name" value="Ig-like_GH2"/>
</dbReference>
<evidence type="ECO:0000256" key="4">
    <source>
        <dbReference type="ARBA" id="ARBA00022801"/>
    </source>
</evidence>
<dbReference type="InterPro" id="IPR050887">
    <property type="entry name" value="Beta-mannosidase_GH2"/>
</dbReference>
<dbReference type="PANTHER" id="PTHR43730">
    <property type="entry name" value="BETA-MANNOSIDASE"/>
    <property type="match status" value="1"/>
</dbReference>
<proteinExistence type="inferred from homology"/>
<dbReference type="InterPro" id="IPR013783">
    <property type="entry name" value="Ig-like_fold"/>
</dbReference>
<dbReference type="InterPro" id="IPR054593">
    <property type="entry name" value="Beta-mannosidase-like_N2"/>
</dbReference>
<evidence type="ECO:0000256" key="3">
    <source>
        <dbReference type="ARBA" id="ARBA00012754"/>
    </source>
</evidence>
<sequence>MEKINLNQGWKLHDSPLYWQKEKLEAVRAFQDGWLTCDVPADVRMPLIGNGVIQDPVTADHCLESEWVEKRAWWFFKEFELSGLSGKTLELVFEALDTKSDIFINGQYAGSHRSVHYPFVYPAGHMLREGRNEIAVRVSTGLEDVTDEQLSQLNWAVCREDDNGGKYRSDYRRAFVRRPQYTVGWDWGPRVVTCGIVGDVYLLSCGKAVIRDVEAKTRLHGDTAGLTVTAEVESLPMVSTQTCDIQVTISYEGECCAASVLKDQLLTSGMNYFCLDMEIEHPRLWWPNGYGEQPLYRISVEMILDDSSKEYREITYGIRSLKLDTSPMGGEKRKFQFYVNDVPVFCKGGDWIPNDSIYARVTDRKIEKLLEEAVNANFNMLRIWGGGLYEREGFYQLCDRKGILVWQDFMFACATYPDHLEWFRREVQKELDYQTRRLRSHACMALFCGSNENHWLFNSQDNPRWQVAFTREQPLGLYISNVLAKKVIHANCPDIPYWNSSPYGGKLPNDDSCGDVHRWHNGFMSQDMEERIEPVLYDEVRSRFVSEYGCIGPCCVESICEYMGTDKVERSGRAWEMHCNVFERDSVYAGIRKHYIDQPERLGMEEYALYGGMFQALVLGYSLEAMRARMDCFGALFWMYNDTWGETGWTVIDYYLRRKISYYAVKRALAPIRLVMRRENDELVIWGLNDTNAAAQAEGELGYVSFDGRVRKLKPVIFKLEAASRKCVLRERLPKEDYRKGSIMFLASGGPEESVYLRIGDIRTLEYDKNSIEVLQTKQTGHYTHVTVTSRGYVHGAYVKGGYSCSDNYFDILPGEIKEILVENQEKHALHFGQVR</sequence>
<dbReference type="Pfam" id="PF00703">
    <property type="entry name" value="Glyco_hydro_2"/>
    <property type="match status" value="1"/>
</dbReference>
<evidence type="ECO:0000256" key="1">
    <source>
        <dbReference type="ARBA" id="ARBA00000829"/>
    </source>
</evidence>
<organism evidence="8 9">
    <name type="scientific">Blautia hominis</name>
    <dbReference type="NCBI Taxonomy" id="2025493"/>
    <lineage>
        <taxon>Bacteria</taxon>
        <taxon>Bacillati</taxon>
        <taxon>Bacillota</taxon>
        <taxon>Clostridia</taxon>
        <taxon>Lachnospirales</taxon>
        <taxon>Lachnospiraceae</taxon>
        <taxon>Blautia</taxon>
    </lineage>
</organism>
<evidence type="ECO:0000256" key="2">
    <source>
        <dbReference type="ARBA" id="ARBA00007401"/>
    </source>
</evidence>
<accession>A0ABQ0B6S4</accession>
<feature type="domain" description="Glycoside hydrolase family 2 immunoglobulin-like beta-sandwich" evidence="6">
    <location>
        <begin position="210"/>
        <end position="319"/>
    </location>
</feature>
<dbReference type="Gene3D" id="2.60.120.260">
    <property type="entry name" value="Galactose-binding domain-like"/>
    <property type="match status" value="1"/>
</dbReference>
<dbReference type="InterPro" id="IPR036156">
    <property type="entry name" value="Beta-gal/glucu_dom_sf"/>
</dbReference>
<keyword evidence="9" id="KW-1185">Reference proteome</keyword>
<dbReference type="Pfam" id="PF22666">
    <property type="entry name" value="Glyco_hydro_2_N2"/>
    <property type="match status" value="1"/>
</dbReference>
<dbReference type="RefSeq" id="WP_390404049.1">
    <property type="nucleotide sequence ID" value="NZ_BAABYW010000001.1"/>
</dbReference>
<comment type="caution">
    <text evidence="8">The sequence shown here is derived from an EMBL/GenBank/DDBJ whole genome shotgun (WGS) entry which is preliminary data.</text>
</comment>
<dbReference type="SUPFAM" id="SSF49785">
    <property type="entry name" value="Galactose-binding domain-like"/>
    <property type="match status" value="1"/>
</dbReference>
<evidence type="ECO:0000313" key="9">
    <source>
        <dbReference type="Proteomes" id="UP001600943"/>
    </source>
</evidence>
<comment type="catalytic activity">
    <reaction evidence="1">
        <text>Hydrolysis of terminal, non-reducing beta-D-mannose residues in beta-D-mannosides.</text>
        <dbReference type="EC" id="3.2.1.25"/>
    </reaction>
</comment>
<name>A0ABQ0B6S4_9FIRM</name>
<comment type="similarity">
    <text evidence="2">Belongs to the glycosyl hydrolase 2 family.</text>
</comment>
<dbReference type="Gene3D" id="2.60.40.10">
    <property type="entry name" value="Immunoglobulins"/>
    <property type="match status" value="2"/>
</dbReference>
<protein>
    <recommendedName>
        <fullName evidence="3">beta-mannosidase</fullName>
        <ecNumber evidence="3">3.2.1.25</ecNumber>
    </recommendedName>
</protein>
<dbReference type="Proteomes" id="UP001600943">
    <property type="component" value="Unassembled WGS sequence"/>
</dbReference>
<gene>
    <name evidence="8" type="ORF">K040078D81_12600</name>
</gene>
<dbReference type="EMBL" id="BAABYW010000001">
    <property type="protein sequence ID" value="GAA6407143.1"/>
    <property type="molecule type" value="Genomic_DNA"/>
</dbReference>
<dbReference type="SUPFAM" id="SSF49303">
    <property type="entry name" value="beta-Galactosidase/glucuronidase domain"/>
    <property type="match status" value="2"/>
</dbReference>
<dbReference type="GO" id="GO:0016787">
    <property type="term" value="F:hydrolase activity"/>
    <property type="evidence" value="ECO:0007669"/>
    <property type="project" value="UniProtKB-KW"/>
</dbReference>
<dbReference type="InterPro" id="IPR017853">
    <property type="entry name" value="GH"/>
</dbReference>
<feature type="domain" description="Beta-mannosidase-like galactose-binding" evidence="7">
    <location>
        <begin position="28"/>
        <end position="197"/>
    </location>
</feature>
<dbReference type="SUPFAM" id="SSF51445">
    <property type="entry name" value="(Trans)glycosidases"/>
    <property type="match status" value="1"/>
</dbReference>
<evidence type="ECO:0000313" key="8">
    <source>
        <dbReference type="EMBL" id="GAA6407143.1"/>
    </source>
</evidence>
<evidence type="ECO:0000259" key="7">
    <source>
        <dbReference type="Pfam" id="PF22666"/>
    </source>
</evidence>
<keyword evidence="5" id="KW-0326">Glycosidase</keyword>
<dbReference type="InterPro" id="IPR008979">
    <property type="entry name" value="Galactose-bd-like_sf"/>
</dbReference>
<evidence type="ECO:0000259" key="6">
    <source>
        <dbReference type="Pfam" id="PF00703"/>
    </source>
</evidence>